<dbReference type="EMBL" id="CP097321">
    <property type="protein sequence ID" value="UQX13402.1"/>
    <property type="molecule type" value="Genomic_DNA"/>
</dbReference>
<keyword evidence="1" id="KW-0614">Plasmid</keyword>
<dbReference type="Proteomes" id="UP001056610">
    <property type="component" value="Plasmid unnamed"/>
</dbReference>
<geneLocation type="plasmid" evidence="1 2">
    <name>unnamed</name>
</geneLocation>
<protein>
    <submittedName>
        <fullName evidence="1">DUF4262 domain-containing protein</fullName>
    </submittedName>
</protein>
<evidence type="ECO:0000313" key="2">
    <source>
        <dbReference type="Proteomes" id="UP001056610"/>
    </source>
</evidence>
<sequence length="267" mass="28449">MGNMQRSGDVPVVEARAAVLDGTRADIVKFGWSVIGVFPASGDPGVSFSYTVGLSGKGLPELAIYGLPVRVGHQVLNAVARQMVDAGAALVTGQRIENLLEVGVPLVAVVMTNTRDLNLVREVYGSVVSAVQVCWPDVDGLLPWEQGSSLSDMEQPVYGVAPTGRAVYRARRLPVETAGELAELVGADTVPGSLSIVDPQADNDRRAMWGARALLGYATWLGKGTLETTASDMLADLRHLFDALGLDWEDAMSSVERNYRAEILGEL</sequence>
<dbReference type="RefSeq" id="WP_219070908.1">
    <property type="nucleotide sequence ID" value="NZ_CAJUXY010000160.1"/>
</dbReference>
<accession>A0ABY4QSP9</accession>
<reference evidence="1" key="1">
    <citation type="submission" date="2022-05" db="EMBL/GenBank/DDBJ databases">
        <title>A methanotrophic Mycobacterium dominates a cave microbial ecosystem.</title>
        <authorList>
            <person name="Van Spanning R.J.M."/>
            <person name="Guan Q."/>
            <person name="Melkonian C."/>
            <person name="Gallant J."/>
            <person name="Polerecky L."/>
            <person name="Flot J.-F."/>
            <person name="Brandt B.W."/>
            <person name="Braster M."/>
            <person name="Iturbe Espinoza P."/>
            <person name="Aerts J."/>
            <person name="Meima-Franke M."/>
            <person name="Piersma S.R."/>
            <person name="Bunduc C."/>
            <person name="Ummels R."/>
            <person name="Pain A."/>
            <person name="Fleming E.J."/>
            <person name="van der Wel N."/>
            <person name="Gherman V.D."/>
            <person name="Sarbu S.M."/>
            <person name="Bodelier P.L.E."/>
            <person name="Bitter W."/>
        </authorList>
    </citation>
    <scope>NUCLEOTIDE SEQUENCE</scope>
    <source>
        <strain evidence="1">Sulfur Cave</strain>
        <plasmid evidence="1">unnamed</plasmid>
    </source>
</reference>
<dbReference type="Pfam" id="PF14081">
    <property type="entry name" value="DUF4262"/>
    <property type="match status" value="1"/>
</dbReference>
<keyword evidence="2" id="KW-1185">Reference proteome</keyword>
<organism evidence="1 2">
    <name type="scientific">Candidatus Mycobacterium methanotrophicum</name>
    <dbReference type="NCBI Taxonomy" id="2943498"/>
    <lineage>
        <taxon>Bacteria</taxon>
        <taxon>Bacillati</taxon>
        <taxon>Actinomycetota</taxon>
        <taxon>Actinomycetes</taxon>
        <taxon>Mycobacteriales</taxon>
        <taxon>Mycobacteriaceae</taxon>
        <taxon>Mycobacterium</taxon>
    </lineage>
</organism>
<dbReference type="InterPro" id="IPR025358">
    <property type="entry name" value="DUF4262"/>
</dbReference>
<proteinExistence type="predicted"/>
<evidence type="ECO:0000313" key="1">
    <source>
        <dbReference type="EMBL" id="UQX13402.1"/>
    </source>
</evidence>
<gene>
    <name evidence="1" type="ORF">M5I08_24630</name>
</gene>
<name>A0ABY4QSP9_9MYCO</name>